<evidence type="ECO:0000256" key="11">
    <source>
        <dbReference type="ARBA" id="ARBA00022842"/>
    </source>
</evidence>
<evidence type="ECO:0000256" key="3">
    <source>
        <dbReference type="ARBA" id="ARBA00004663"/>
    </source>
</evidence>
<dbReference type="Pfam" id="PF02654">
    <property type="entry name" value="CobS"/>
    <property type="match status" value="1"/>
</dbReference>
<keyword evidence="13 19" id="KW-0472">Membrane</keyword>
<dbReference type="EC" id="2.7.8.26" evidence="5"/>
<evidence type="ECO:0000256" key="10">
    <source>
        <dbReference type="ARBA" id="ARBA00022692"/>
    </source>
</evidence>
<evidence type="ECO:0000256" key="7">
    <source>
        <dbReference type="ARBA" id="ARBA00022475"/>
    </source>
</evidence>
<evidence type="ECO:0000256" key="2">
    <source>
        <dbReference type="ARBA" id="ARBA00004651"/>
    </source>
</evidence>
<dbReference type="AlphaFoldDB" id="A0AA35R2I0"/>
<evidence type="ECO:0000313" key="20">
    <source>
        <dbReference type="EMBL" id="CAI8000835.1"/>
    </source>
</evidence>
<dbReference type="InterPro" id="IPR003805">
    <property type="entry name" value="CobS"/>
</dbReference>
<gene>
    <name evidence="20" type="ORF">GBAR_LOCUS3032</name>
</gene>
<evidence type="ECO:0000256" key="17">
    <source>
        <dbReference type="ARBA" id="ARBA00048623"/>
    </source>
</evidence>
<evidence type="ECO:0000256" key="13">
    <source>
        <dbReference type="ARBA" id="ARBA00023136"/>
    </source>
</evidence>
<reference evidence="20" key="1">
    <citation type="submission" date="2023-03" db="EMBL/GenBank/DDBJ databases">
        <authorList>
            <person name="Steffen K."/>
            <person name="Cardenas P."/>
        </authorList>
    </citation>
    <scope>NUCLEOTIDE SEQUENCE</scope>
</reference>
<comment type="pathway">
    <text evidence="3">Cofactor biosynthesis; adenosylcobalamin biosynthesis; adenosylcobalamin from cob(II)yrinate a,c-diamide: step 7/7.</text>
</comment>
<name>A0AA35R2I0_GEOBA</name>
<dbReference type="PANTHER" id="PTHR34148:SF1">
    <property type="entry name" value="ADENOSYLCOBINAMIDE-GDP RIBAZOLETRANSFERASE"/>
    <property type="match status" value="1"/>
</dbReference>
<feature type="transmembrane region" description="Helical" evidence="19">
    <location>
        <begin position="97"/>
        <end position="117"/>
    </location>
</feature>
<organism evidence="20 21">
    <name type="scientific">Geodia barretti</name>
    <name type="common">Barrett's horny sponge</name>
    <dbReference type="NCBI Taxonomy" id="519541"/>
    <lineage>
        <taxon>Eukaryota</taxon>
        <taxon>Metazoa</taxon>
        <taxon>Porifera</taxon>
        <taxon>Demospongiae</taxon>
        <taxon>Heteroscleromorpha</taxon>
        <taxon>Tetractinellida</taxon>
        <taxon>Astrophorina</taxon>
        <taxon>Geodiidae</taxon>
        <taxon>Geodia</taxon>
    </lineage>
</organism>
<evidence type="ECO:0000256" key="15">
    <source>
        <dbReference type="ARBA" id="ARBA00032605"/>
    </source>
</evidence>
<comment type="catalytic activity">
    <reaction evidence="17">
        <text>alpha-ribazole + adenosylcob(III)inamide-GDP = adenosylcob(III)alamin + GMP + H(+)</text>
        <dbReference type="Rhea" id="RHEA:16049"/>
        <dbReference type="ChEBI" id="CHEBI:10329"/>
        <dbReference type="ChEBI" id="CHEBI:15378"/>
        <dbReference type="ChEBI" id="CHEBI:18408"/>
        <dbReference type="ChEBI" id="CHEBI:58115"/>
        <dbReference type="ChEBI" id="CHEBI:60487"/>
        <dbReference type="EC" id="2.7.8.26"/>
    </reaction>
</comment>
<evidence type="ECO:0000256" key="1">
    <source>
        <dbReference type="ARBA" id="ARBA00001946"/>
    </source>
</evidence>
<dbReference type="PANTHER" id="PTHR34148">
    <property type="entry name" value="ADENOSYLCOBINAMIDE-GDP RIBAZOLETRANSFERASE"/>
    <property type="match status" value="1"/>
</dbReference>
<dbReference type="EMBL" id="CASHTH010000420">
    <property type="protein sequence ID" value="CAI8000835.1"/>
    <property type="molecule type" value="Genomic_DNA"/>
</dbReference>
<dbReference type="Proteomes" id="UP001174909">
    <property type="component" value="Unassembled WGS sequence"/>
</dbReference>
<evidence type="ECO:0000256" key="4">
    <source>
        <dbReference type="ARBA" id="ARBA00010561"/>
    </source>
</evidence>
<comment type="caution">
    <text evidence="20">The sequence shown here is derived from an EMBL/GenBank/DDBJ whole genome shotgun (WGS) entry which is preliminary data.</text>
</comment>
<evidence type="ECO:0000256" key="6">
    <source>
        <dbReference type="ARBA" id="ARBA00015850"/>
    </source>
</evidence>
<proteinExistence type="inferred from homology"/>
<evidence type="ECO:0000256" key="9">
    <source>
        <dbReference type="ARBA" id="ARBA00022679"/>
    </source>
</evidence>
<keyword evidence="10 19" id="KW-0812">Transmembrane</keyword>
<keyword evidence="7" id="KW-1003">Cell membrane</keyword>
<evidence type="ECO:0000256" key="16">
    <source>
        <dbReference type="ARBA" id="ARBA00032853"/>
    </source>
</evidence>
<evidence type="ECO:0000256" key="18">
    <source>
        <dbReference type="ARBA" id="ARBA00049504"/>
    </source>
</evidence>
<protein>
    <recommendedName>
        <fullName evidence="6">Adenosylcobinamide-GDP ribazoletransferase</fullName>
        <ecNumber evidence="5">2.7.8.26</ecNumber>
    </recommendedName>
    <alternativeName>
        <fullName evidence="16">Cobalamin synthase</fullName>
    </alternativeName>
    <alternativeName>
        <fullName evidence="15">Cobalamin-5'-phosphate synthase</fullName>
    </alternativeName>
</protein>
<evidence type="ECO:0000256" key="14">
    <source>
        <dbReference type="ARBA" id="ARBA00025228"/>
    </source>
</evidence>
<evidence type="ECO:0000256" key="8">
    <source>
        <dbReference type="ARBA" id="ARBA00022573"/>
    </source>
</evidence>
<evidence type="ECO:0000256" key="12">
    <source>
        <dbReference type="ARBA" id="ARBA00022989"/>
    </source>
</evidence>
<comment type="similarity">
    <text evidence="4">Belongs to the CobS family.</text>
</comment>
<dbReference type="GO" id="GO:0005886">
    <property type="term" value="C:plasma membrane"/>
    <property type="evidence" value="ECO:0007669"/>
    <property type="project" value="UniProtKB-SubCell"/>
</dbReference>
<comment type="catalytic activity">
    <reaction evidence="18">
        <text>alpha-ribazole 5'-phosphate + adenosylcob(III)inamide-GDP = adenosylcob(III)alamin 5'-phosphate + GMP + H(+)</text>
        <dbReference type="Rhea" id="RHEA:23560"/>
        <dbReference type="ChEBI" id="CHEBI:15378"/>
        <dbReference type="ChEBI" id="CHEBI:57918"/>
        <dbReference type="ChEBI" id="CHEBI:58115"/>
        <dbReference type="ChEBI" id="CHEBI:60487"/>
        <dbReference type="ChEBI" id="CHEBI:60493"/>
        <dbReference type="EC" id="2.7.8.26"/>
    </reaction>
</comment>
<dbReference type="GO" id="GO:0008818">
    <property type="term" value="F:cobalamin 5'-phosphate synthase activity"/>
    <property type="evidence" value="ECO:0007669"/>
    <property type="project" value="InterPro"/>
</dbReference>
<keyword evidence="11" id="KW-0460">Magnesium</keyword>
<comment type="subcellular location">
    <subcellularLocation>
        <location evidence="2">Cell membrane</location>
        <topology evidence="2">Multi-pass membrane protein</topology>
    </subcellularLocation>
</comment>
<dbReference type="GO" id="GO:0051073">
    <property type="term" value="F:adenosylcobinamide-GDP ribazoletransferase activity"/>
    <property type="evidence" value="ECO:0007669"/>
    <property type="project" value="UniProtKB-EC"/>
</dbReference>
<evidence type="ECO:0000256" key="5">
    <source>
        <dbReference type="ARBA" id="ARBA00013200"/>
    </source>
</evidence>
<comment type="cofactor">
    <cofactor evidence="1">
        <name>Mg(2+)</name>
        <dbReference type="ChEBI" id="CHEBI:18420"/>
    </cofactor>
</comment>
<dbReference type="HAMAP" id="MF_00719">
    <property type="entry name" value="CobS"/>
    <property type="match status" value="1"/>
</dbReference>
<accession>A0AA35R2I0</accession>
<keyword evidence="12 19" id="KW-1133">Transmembrane helix</keyword>
<sequence>MRDSRLGAYGAAGLGLMLAAKVLALAAAPAVVIPWLLVAAHAASRASAVLAIATGSYVRAAGAAKPVADGVAPGGLAVALATGAVAVSGLWMFASPVVTIAGVAGLAAGHLAMRGVYERKLGGYTGDCLGAVQQTSELGLYLGAVAVM</sequence>
<evidence type="ECO:0000313" key="21">
    <source>
        <dbReference type="Proteomes" id="UP001174909"/>
    </source>
</evidence>
<evidence type="ECO:0000256" key="19">
    <source>
        <dbReference type="SAM" id="Phobius"/>
    </source>
</evidence>
<keyword evidence="8" id="KW-0169">Cobalamin biosynthesis</keyword>
<keyword evidence="9" id="KW-0808">Transferase</keyword>
<keyword evidence="21" id="KW-1185">Reference proteome</keyword>
<comment type="function">
    <text evidence="14">Joins adenosylcobinamide-GDP and alpha-ribazole to generate adenosylcobalamin (Ado-cobalamin). Also synthesizes adenosylcobalamin 5'-phosphate from adenosylcobinamide-GDP and alpha-ribazole 5'-phosphate.</text>
</comment>